<feature type="non-terminal residue" evidence="1">
    <location>
        <position position="1"/>
    </location>
</feature>
<dbReference type="EMBL" id="BARS01000806">
    <property type="protein sequence ID" value="GAF82839.1"/>
    <property type="molecule type" value="Genomic_DNA"/>
</dbReference>
<organism evidence="1">
    <name type="scientific">marine sediment metagenome</name>
    <dbReference type="NCBI Taxonomy" id="412755"/>
    <lineage>
        <taxon>unclassified sequences</taxon>
        <taxon>metagenomes</taxon>
        <taxon>ecological metagenomes</taxon>
    </lineage>
</organism>
<reference evidence="1" key="1">
    <citation type="journal article" date="2014" name="Front. Microbiol.">
        <title>High frequency of phylogenetically diverse reductive dehalogenase-homologous genes in deep subseafloor sedimentary metagenomes.</title>
        <authorList>
            <person name="Kawai M."/>
            <person name="Futagami T."/>
            <person name="Toyoda A."/>
            <person name="Takaki Y."/>
            <person name="Nishi S."/>
            <person name="Hori S."/>
            <person name="Arai W."/>
            <person name="Tsubouchi T."/>
            <person name="Morono Y."/>
            <person name="Uchiyama I."/>
            <person name="Ito T."/>
            <person name="Fujiyama A."/>
            <person name="Inagaki F."/>
            <person name="Takami H."/>
        </authorList>
    </citation>
    <scope>NUCLEOTIDE SEQUENCE</scope>
    <source>
        <strain evidence="1">Expedition CK06-06</strain>
    </source>
</reference>
<name>X0SP48_9ZZZZ</name>
<sequence>PAIHGPERTCIGTLGKAAHTAIFPLPVPPVELKVNVIKQHYDGREESDIMNEQGHIKYTGWY</sequence>
<dbReference type="AlphaFoldDB" id="X0SP48"/>
<gene>
    <name evidence="1" type="ORF">S01H1_01785</name>
</gene>
<evidence type="ECO:0000313" key="1">
    <source>
        <dbReference type="EMBL" id="GAF82839.1"/>
    </source>
</evidence>
<accession>X0SP48</accession>
<comment type="caution">
    <text evidence="1">The sequence shown here is derived from an EMBL/GenBank/DDBJ whole genome shotgun (WGS) entry which is preliminary data.</text>
</comment>
<proteinExistence type="predicted"/>
<protein>
    <submittedName>
        <fullName evidence="1">Uncharacterized protein</fullName>
    </submittedName>
</protein>